<name>A0A1Y2D0U8_9FUNG</name>
<evidence type="ECO:0000313" key="3">
    <source>
        <dbReference type="Proteomes" id="UP000193642"/>
    </source>
</evidence>
<gene>
    <name evidence="2" type="ORF">BCR33DRAFT_711300</name>
</gene>
<keyword evidence="3" id="KW-1185">Reference proteome</keyword>
<evidence type="ECO:0000256" key="1">
    <source>
        <dbReference type="SAM" id="Phobius"/>
    </source>
</evidence>
<protein>
    <submittedName>
        <fullName evidence="2">Uncharacterized protein</fullName>
    </submittedName>
</protein>
<evidence type="ECO:0000313" key="2">
    <source>
        <dbReference type="EMBL" id="ORY52880.1"/>
    </source>
</evidence>
<proteinExistence type="predicted"/>
<accession>A0A1Y2D0U8</accession>
<comment type="caution">
    <text evidence="2">The sequence shown here is derived from an EMBL/GenBank/DDBJ whole genome shotgun (WGS) entry which is preliminary data.</text>
</comment>
<keyword evidence="1" id="KW-1133">Transmembrane helix</keyword>
<dbReference type="Proteomes" id="UP000193642">
    <property type="component" value="Unassembled WGS sequence"/>
</dbReference>
<organism evidence="2 3">
    <name type="scientific">Rhizoclosmatium globosum</name>
    <dbReference type="NCBI Taxonomy" id="329046"/>
    <lineage>
        <taxon>Eukaryota</taxon>
        <taxon>Fungi</taxon>
        <taxon>Fungi incertae sedis</taxon>
        <taxon>Chytridiomycota</taxon>
        <taxon>Chytridiomycota incertae sedis</taxon>
        <taxon>Chytridiomycetes</taxon>
        <taxon>Chytridiales</taxon>
        <taxon>Chytriomycetaceae</taxon>
        <taxon>Rhizoclosmatium</taxon>
    </lineage>
</organism>
<sequence length="75" mass="8831">MPSMKVPLEVYPLFFMMATALTFGGYVAQKEIRSGEDLRLGSMLYNPDTHWQGRIDRKPSERQPFGNYFYRHIKD</sequence>
<feature type="transmembrane region" description="Helical" evidence="1">
    <location>
        <begin position="12"/>
        <end position="29"/>
    </location>
</feature>
<dbReference type="OrthoDB" id="2094585at2759"/>
<reference evidence="2 3" key="1">
    <citation type="submission" date="2016-07" db="EMBL/GenBank/DDBJ databases">
        <title>Pervasive Adenine N6-methylation of Active Genes in Fungi.</title>
        <authorList>
            <consortium name="DOE Joint Genome Institute"/>
            <person name="Mondo S.J."/>
            <person name="Dannebaum R.O."/>
            <person name="Kuo R.C."/>
            <person name="Labutti K."/>
            <person name="Haridas S."/>
            <person name="Kuo A."/>
            <person name="Salamov A."/>
            <person name="Ahrendt S.R."/>
            <person name="Lipzen A."/>
            <person name="Sullivan W."/>
            <person name="Andreopoulos W.B."/>
            <person name="Clum A."/>
            <person name="Lindquist E."/>
            <person name="Daum C."/>
            <person name="Ramamoorthy G.K."/>
            <person name="Gryganskyi A."/>
            <person name="Culley D."/>
            <person name="Magnuson J.K."/>
            <person name="James T.Y."/>
            <person name="O'Malley M.A."/>
            <person name="Stajich J.E."/>
            <person name="Spatafora J.W."/>
            <person name="Visel A."/>
            <person name="Grigoriev I.V."/>
        </authorList>
    </citation>
    <scope>NUCLEOTIDE SEQUENCE [LARGE SCALE GENOMIC DNA]</scope>
    <source>
        <strain evidence="2 3">JEL800</strain>
    </source>
</reference>
<dbReference type="AlphaFoldDB" id="A0A1Y2D0U8"/>
<dbReference type="EMBL" id="MCGO01000002">
    <property type="protein sequence ID" value="ORY52880.1"/>
    <property type="molecule type" value="Genomic_DNA"/>
</dbReference>
<keyword evidence="1" id="KW-0472">Membrane</keyword>
<keyword evidence="1" id="KW-0812">Transmembrane</keyword>